<evidence type="ECO:0000256" key="1">
    <source>
        <dbReference type="SAM" id="Phobius"/>
    </source>
</evidence>
<keyword evidence="1" id="KW-0812">Transmembrane</keyword>
<protein>
    <submittedName>
        <fullName evidence="3">Secreted protein</fullName>
    </submittedName>
</protein>
<evidence type="ECO:0000313" key="3">
    <source>
        <dbReference type="WBParaSite" id="PgR013_g100_t03"/>
    </source>
</evidence>
<dbReference type="WBParaSite" id="PgR013_g100_t03">
    <property type="protein sequence ID" value="PgR013_g100_t03"/>
    <property type="gene ID" value="PgR013_g100"/>
</dbReference>
<organism evidence="2 3">
    <name type="scientific">Parascaris univalens</name>
    <name type="common">Nematode worm</name>
    <dbReference type="NCBI Taxonomy" id="6257"/>
    <lineage>
        <taxon>Eukaryota</taxon>
        <taxon>Metazoa</taxon>
        <taxon>Ecdysozoa</taxon>
        <taxon>Nematoda</taxon>
        <taxon>Chromadorea</taxon>
        <taxon>Rhabditida</taxon>
        <taxon>Spirurina</taxon>
        <taxon>Ascaridomorpha</taxon>
        <taxon>Ascaridoidea</taxon>
        <taxon>Ascarididae</taxon>
        <taxon>Parascaris</taxon>
    </lineage>
</organism>
<dbReference type="Proteomes" id="UP000887569">
    <property type="component" value="Unplaced"/>
</dbReference>
<keyword evidence="2" id="KW-1185">Reference proteome</keyword>
<proteinExistence type="predicted"/>
<reference evidence="3" key="1">
    <citation type="submission" date="2022-11" db="UniProtKB">
        <authorList>
            <consortium name="WormBaseParasite"/>
        </authorList>
    </citation>
    <scope>IDENTIFICATION</scope>
</reference>
<keyword evidence="1" id="KW-0472">Membrane</keyword>
<keyword evidence="1" id="KW-1133">Transmembrane helix</keyword>
<dbReference type="AlphaFoldDB" id="A0A915AU90"/>
<sequence length="105" mass="12324">MTRTGQKLARTVNGQNLYLLNYIHFATCMFHMWLRRASINEMVLFVQFLSSSFRSLLICFWALFYTNIIVADLDSKRFKCVHRSLYGSLWSSEYDSGTFVIEDTS</sequence>
<feature type="transmembrane region" description="Helical" evidence="1">
    <location>
        <begin position="16"/>
        <end position="34"/>
    </location>
</feature>
<evidence type="ECO:0000313" key="2">
    <source>
        <dbReference type="Proteomes" id="UP000887569"/>
    </source>
</evidence>
<accession>A0A915AU90</accession>
<feature type="transmembrane region" description="Helical" evidence="1">
    <location>
        <begin position="54"/>
        <end position="73"/>
    </location>
</feature>
<name>A0A915AU90_PARUN</name>